<evidence type="ECO:0000313" key="3">
    <source>
        <dbReference type="Proteomes" id="UP001589575"/>
    </source>
</evidence>
<proteinExistence type="predicted"/>
<reference evidence="2 3" key="1">
    <citation type="submission" date="2024-09" db="EMBL/GenBank/DDBJ databases">
        <authorList>
            <person name="Sun Q."/>
            <person name="Mori K."/>
        </authorList>
    </citation>
    <scope>NUCLEOTIDE SEQUENCE [LARGE SCALE GENOMIC DNA]</scope>
    <source>
        <strain evidence="2 3">CCM 7609</strain>
    </source>
</reference>
<comment type="caution">
    <text evidence="2">The sequence shown here is derived from an EMBL/GenBank/DDBJ whole genome shotgun (WGS) entry which is preliminary data.</text>
</comment>
<gene>
    <name evidence="2" type="ORF">ACFFX0_32455</name>
</gene>
<organism evidence="2 3">
    <name type="scientific">Citricoccus parietis</name>
    <dbReference type="NCBI Taxonomy" id="592307"/>
    <lineage>
        <taxon>Bacteria</taxon>
        <taxon>Bacillati</taxon>
        <taxon>Actinomycetota</taxon>
        <taxon>Actinomycetes</taxon>
        <taxon>Micrococcales</taxon>
        <taxon>Micrococcaceae</taxon>
        <taxon>Citricoccus</taxon>
    </lineage>
</organism>
<accession>A0ABV5G9K4</accession>
<feature type="region of interest" description="Disordered" evidence="1">
    <location>
        <begin position="1"/>
        <end position="33"/>
    </location>
</feature>
<evidence type="ECO:0000256" key="1">
    <source>
        <dbReference type="SAM" id="MobiDB-lite"/>
    </source>
</evidence>
<name>A0ABV5G9K4_9MICC</name>
<dbReference type="Proteomes" id="UP001589575">
    <property type="component" value="Unassembled WGS sequence"/>
</dbReference>
<feature type="compositionally biased region" description="Low complexity" evidence="1">
    <location>
        <begin position="13"/>
        <end position="33"/>
    </location>
</feature>
<protein>
    <submittedName>
        <fullName evidence="2">Uncharacterized protein</fullName>
    </submittedName>
</protein>
<sequence>MGTSLVGATFHFGRSTSSSSGSTAPASATRSPRVSGNGIIRLRLIARVRLLAAPGRCPSWHWCRWHVVVLSLRRRP</sequence>
<dbReference type="EMBL" id="JBHMFI010000023">
    <property type="protein sequence ID" value="MFB9075623.1"/>
    <property type="molecule type" value="Genomic_DNA"/>
</dbReference>
<evidence type="ECO:0000313" key="2">
    <source>
        <dbReference type="EMBL" id="MFB9075623.1"/>
    </source>
</evidence>
<keyword evidence="3" id="KW-1185">Reference proteome</keyword>